<dbReference type="Proteomes" id="UP001208935">
    <property type="component" value="Unassembled WGS sequence"/>
</dbReference>
<keyword evidence="4" id="KW-1185">Reference proteome</keyword>
<sequence length="690" mass="69722">MTTDTTTPDTTAPQLITTGATRPTASGNQLVLRFSDASNLHADPARKPAAGDFAVRVAGAANAVTAVAVDGAAKTITLTLTTAVTVGQTATVAYTDSTPDDTSAIQDAQGNRLTGFAATEINTTPDTTPPLLSSAAVNGNQLVLTYTEASSLDAAALTGNAGFAVSGHGADGTAPIAYGVFSAVVNATAKTVTLTLKAPVLHGQKVTVSYTKPTTGPGVQDTTGNEAANLIDQAVANNTSAEADTTPPVFRSATVNGNQLVLTYTEANNLEGAARTGSAGFAVNSAEGAAIPVTGIVVNATANTVTLTLGRAVTHAERLTVSYTKPGGNDVVQDATGNDAANLSNEAVSNDTPIPETTPPELGDVTVNGDQLELIYTDENKLDAHHTAPASAFALSSSSDDVAIRVRSVAVTGKTVTLTLSRAVASDEVLTLSYTKPAGDNVIQDAASNDAPSFGKQDVENLTPEPTPVSAPTPKPDPSAAKPNPVALNADSDGVSDTQERQAIGPWGSARGDGNDDGIADSAQAAVASFSAKISGSPGTSVTLVADSQGGKVTSGSHARITSLEQKTAPAETPQALETPIALTSFQATLETTGSTETFSLYVDPKIGTNGYWLQDHGGTTWVNLASSPYGGKMVNEGGRLRLDFSITDGGPFDADGEANGSITASGAAAQMPLSIVGQAPNGAQDGFWL</sequence>
<keyword evidence="1" id="KW-0732">Signal</keyword>
<dbReference type="InterPro" id="IPR053784">
    <property type="entry name" value="Choice_anch_U_dom"/>
</dbReference>
<dbReference type="InterPro" id="IPR014755">
    <property type="entry name" value="Cu-Rt/internalin_Ig-like"/>
</dbReference>
<dbReference type="EMBL" id="QZCW01000001">
    <property type="protein sequence ID" value="MCW5321248.1"/>
    <property type="molecule type" value="Genomic_DNA"/>
</dbReference>
<dbReference type="RefSeq" id="WP_265281876.1">
    <property type="nucleotide sequence ID" value="NZ_QZCW01000001.1"/>
</dbReference>
<dbReference type="InterPro" id="IPR011801">
    <property type="entry name" value="Swm_rep_I_cyn"/>
</dbReference>
<proteinExistence type="predicted"/>
<name>A0ABT3KSE6_9BURK</name>
<evidence type="ECO:0000256" key="1">
    <source>
        <dbReference type="ARBA" id="ARBA00022729"/>
    </source>
</evidence>
<dbReference type="Gene3D" id="2.60.40.1220">
    <property type="match status" value="2"/>
</dbReference>
<dbReference type="Pfam" id="PF13753">
    <property type="entry name" value="SWM_repeat"/>
    <property type="match status" value="4"/>
</dbReference>
<evidence type="ECO:0000256" key="2">
    <source>
        <dbReference type="SAM" id="MobiDB-lite"/>
    </source>
</evidence>
<feature type="region of interest" description="Disordered" evidence="2">
    <location>
        <begin position="442"/>
        <end position="516"/>
    </location>
</feature>
<organism evidence="3 4">
    <name type="scientific">Verminephrobacter aporrectodeae subsp. tuberculatae</name>
    <dbReference type="NCBI Taxonomy" id="1110392"/>
    <lineage>
        <taxon>Bacteria</taxon>
        <taxon>Pseudomonadati</taxon>
        <taxon>Pseudomonadota</taxon>
        <taxon>Betaproteobacteria</taxon>
        <taxon>Burkholderiales</taxon>
        <taxon>Comamonadaceae</taxon>
        <taxon>Verminephrobacter</taxon>
    </lineage>
</organism>
<comment type="caution">
    <text evidence="3">The sequence shown here is derived from an EMBL/GenBank/DDBJ whole genome shotgun (WGS) entry which is preliminary data.</text>
</comment>
<feature type="region of interest" description="Disordered" evidence="2">
    <location>
        <begin position="1"/>
        <end position="23"/>
    </location>
</feature>
<evidence type="ECO:0000313" key="3">
    <source>
        <dbReference type="EMBL" id="MCW5321248.1"/>
    </source>
</evidence>
<protein>
    <submittedName>
        <fullName evidence="3">Uncharacterized protein</fullName>
    </submittedName>
</protein>
<dbReference type="NCBIfam" id="TIGR02059">
    <property type="entry name" value="swm_rep_I"/>
    <property type="match status" value="4"/>
</dbReference>
<dbReference type="NCBIfam" id="NF041766">
    <property type="entry name" value="choice_anch_U"/>
    <property type="match status" value="1"/>
</dbReference>
<gene>
    <name evidence="3" type="ORF">D5039_08775</name>
</gene>
<dbReference type="InterPro" id="IPR028059">
    <property type="entry name" value="SWM_rpt"/>
</dbReference>
<accession>A0ABT3KSE6</accession>
<feature type="compositionally biased region" description="Low complexity" evidence="2">
    <location>
        <begin position="1"/>
        <end position="18"/>
    </location>
</feature>
<reference evidence="4" key="1">
    <citation type="submission" date="2023-07" db="EMBL/GenBank/DDBJ databases">
        <title>Verminephrobacter genomes.</title>
        <authorList>
            <person name="Lund M.B."/>
        </authorList>
    </citation>
    <scope>NUCLEOTIDE SEQUENCE [LARGE SCALE GENOMIC DNA]</scope>
    <source>
        <strain evidence="4">AtM5-05</strain>
    </source>
</reference>
<feature type="compositionally biased region" description="Pro residues" evidence="2">
    <location>
        <begin position="465"/>
        <end position="477"/>
    </location>
</feature>
<evidence type="ECO:0000313" key="4">
    <source>
        <dbReference type="Proteomes" id="UP001208935"/>
    </source>
</evidence>